<protein>
    <submittedName>
        <fullName evidence="1">Uncharacterized protein</fullName>
    </submittedName>
</protein>
<evidence type="ECO:0000313" key="2">
    <source>
        <dbReference type="Proteomes" id="UP000324800"/>
    </source>
</evidence>
<accession>A0A5J4T672</accession>
<proteinExistence type="predicted"/>
<comment type="caution">
    <text evidence="1">The sequence shown here is derived from an EMBL/GenBank/DDBJ whole genome shotgun (WGS) entry which is preliminary data.</text>
</comment>
<reference evidence="1 2" key="1">
    <citation type="submission" date="2019-03" db="EMBL/GenBank/DDBJ databases">
        <title>Single cell metagenomics reveals metabolic interactions within the superorganism composed of flagellate Streblomastix strix and complex community of Bacteroidetes bacteria on its surface.</title>
        <authorList>
            <person name="Treitli S.C."/>
            <person name="Kolisko M."/>
            <person name="Husnik F."/>
            <person name="Keeling P."/>
            <person name="Hampl V."/>
        </authorList>
    </citation>
    <scope>NUCLEOTIDE SEQUENCE [LARGE SCALE GENOMIC DNA]</scope>
    <source>
        <strain evidence="1">ST1C</strain>
    </source>
</reference>
<gene>
    <name evidence="1" type="ORF">EZS28_050736</name>
</gene>
<organism evidence="1 2">
    <name type="scientific">Streblomastix strix</name>
    <dbReference type="NCBI Taxonomy" id="222440"/>
    <lineage>
        <taxon>Eukaryota</taxon>
        <taxon>Metamonada</taxon>
        <taxon>Preaxostyla</taxon>
        <taxon>Oxymonadida</taxon>
        <taxon>Streblomastigidae</taxon>
        <taxon>Streblomastix</taxon>
    </lineage>
</organism>
<dbReference type="Proteomes" id="UP000324800">
    <property type="component" value="Unassembled WGS sequence"/>
</dbReference>
<dbReference type="EMBL" id="SNRW01037535">
    <property type="protein sequence ID" value="KAA6353737.1"/>
    <property type="molecule type" value="Genomic_DNA"/>
</dbReference>
<name>A0A5J4T672_9EUKA</name>
<dbReference type="AlphaFoldDB" id="A0A5J4T672"/>
<evidence type="ECO:0000313" key="1">
    <source>
        <dbReference type="EMBL" id="KAA6353737.1"/>
    </source>
</evidence>
<sequence length="126" mass="14293">MRIGGGISWTSEFDKKGVPDFDNQQNQILKQTYSPLSPRSIQMNFTSSTSMASTSKQSKEENQYIRGVWNGGKKIGINSNPRRKIECEMGDEQFMRIGADKALLAEIEQDHGQMWVGLNYAQSFYC</sequence>